<feature type="compositionally biased region" description="Basic and acidic residues" evidence="1">
    <location>
        <begin position="190"/>
        <end position="210"/>
    </location>
</feature>
<dbReference type="InterPro" id="IPR048749">
    <property type="entry name" value="SLX1_C"/>
</dbReference>
<dbReference type="InterPro" id="IPR050381">
    <property type="entry name" value="SLX1_endonuclease"/>
</dbReference>
<dbReference type="SUPFAM" id="SSF57903">
    <property type="entry name" value="FYVE/PHD zinc finger"/>
    <property type="match status" value="1"/>
</dbReference>
<dbReference type="GO" id="GO:0008821">
    <property type="term" value="F:crossover junction DNA endonuclease activity"/>
    <property type="evidence" value="ECO:0007669"/>
    <property type="project" value="TreeGrafter"/>
</dbReference>
<feature type="transmembrane region" description="Helical" evidence="2">
    <location>
        <begin position="21"/>
        <end position="40"/>
    </location>
</feature>
<sequence>MRICPRTGRQAKRSTRPRASLTSVMASLHLLLSSPYFSFWPLEVRVFSAEVYRVWQGCCQHLDNLVPDSINVVVDQFETHQRIEEVKPLDRLDIKNTKLNNYLVKSEFLLDKDETISCGICRQQLNLEDDLIVLCSYEHCNCASHVMCLASSFLQTENSINRIIPVSGECPTCGSLIEWPILMKEMTLRLRGTENKRSRKRNGDSRKSKPESGAFNTGGPSLKSRSNERFDLDSTNRLDRPADGPQSEMEFSNAKRKGPNFYPFESSETCIRNSQPTITKNKPNRPKRRVTVEDPEWADAVIVD</sequence>
<dbReference type="GO" id="GO:0000724">
    <property type="term" value="P:double-strand break repair via homologous recombination"/>
    <property type="evidence" value="ECO:0007669"/>
    <property type="project" value="TreeGrafter"/>
</dbReference>
<dbReference type="InterPro" id="IPR011011">
    <property type="entry name" value="Znf_FYVE_PHD"/>
</dbReference>
<keyword evidence="2" id="KW-0812">Transmembrane</keyword>
<evidence type="ECO:0000256" key="2">
    <source>
        <dbReference type="SAM" id="Phobius"/>
    </source>
</evidence>
<gene>
    <name evidence="4" type="primary">SLX1</name>
    <name evidence="4" type="ORF">PRK78_001550</name>
</gene>
<accession>A0AAF0DD15</accession>
<feature type="compositionally biased region" description="Basic and acidic residues" evidence="1">
    <location>
        <begin position="225"/>
        <end position="242"/>
    </location>
</feature>
<keyword evidence="2" id="KW-0472">Membrane</keyword>
<dbReference type="Gene3D" id="3.30.40.10">
    <property type="entry name" value="Zinc/RING finger domain, C3HC4 (zinc finger)"/>
    <property type="match status" value="1"/>
</dbReference>
<feature type="domain" description="Structure-specific endonuclease subunit SLX1 C-terminal" evidence="3">
    <location>
        <begin position="117"/>
        <end position="183"/>
    </location>
</feature>
<dbReference type="EMBL" id="CP120627">
    <property type="protein sequence ID" value="WEW56115.1"/>
    <property type="molecule type" value="Genomic_DNA"/>
</dbReference>
<dbReference type="AlphaFoldDB" id="A0AAF0DD15"/>
<dbReference type="PANTHER" id="PTHR20208:SF10">
    <property type="entry name" value="STRUCTURE-SPECIFIC ENDONUCLEASE SUBUNIT SLX1"/>
    <property type="match status" value="1"/>
</dbReference>
<feature type="compositionally biased region" description="Polar residues" evidence="1">
    <location>
        <begin position="266"/>
        <end position="281"/>
    </location>
</feature>
<dbReference type="Pfam" id="PF21202">
    <property type="entry name" value="SLX1_C"/>
    <property type="match status" value="1"/>
</dbReference>
<evidence type="ECO:0000313" key="5">
    <source>
        <dbReference type="Proteomes" id="UP001219355"/>
    </source>
</evidence>
<evidence type="ECO:0000256" key="1">
    <source>
        <dbReference type="SAM" id="MobiDB-lite"/>
    </source>
</evidence>
<dbReference type="PANTHER" id="PTHR20208">
    <property type="entry name" value="STRUCTURE-SPECIFIC ENDONUCLEASE SUBUNIT SLX1"/>
    <property type="match status" value="1"/>
</dbReference>
<name>A0AAF0DD15_9EURO</name>
<proteinExistence type="predicted"/>
<protein>
    <submittedName>
        <fullName evidence="4">Slx4p interacting protein</fullName>
    </submittedName>
</protein>
<keyword evidence="5" id="KW-1185">Reference proteome</keyword>
<dbReference type="GO" id="GO:0017108">
    <property type="term" value="F:5'-flap endonuclease activity"/>
    <property type="evidence" value="ECO:0007669"/>
    <property type="project" value="TreeGrafter"/>
</dbReference>
<feature type="region of interest" description="Disordered" evidence="1">
    <location>
        <begin position="190"/>
        <end position="304"/>
    </location>
</feature>
<evidence type="ECO:0000259" key="3">
    <source>
        <dbReference type="Pfam" id="PF21202"/>
    </source>
</evidence>
<dbReference type="Proteomes" id="UP001219355">
    <property type="component" value="Chromosome 1"/>
</dbReference>
<dbReference type="GO" id="GO:0033557">
    <property type="term" value="C:Slx1-Slx4 complex"/>
    <property type="evidence" value="ECO:0007669"/>
    <property type="project" value="TreeGrafter"/>
</dbReference>
<dbReference type="InterPro" id="IPR013083">
    <property type="entry name" value="Znf_RING/FYVE/PHD"/>
</dbReference>
<evidence type="ECO:0000313" key="4">
    <source>
        <dbReference type="EMBL" id="WEW56115.1"/>
    </source>
</evidence>
<keyword evidence="2" id="KW-1133">Transmembrane helix</keyword>
<reference evidence="4" key="1">
    <citation type="submission" date="2023-03" db="EMBL/GenBank/DDBJ databases">
        <title>Emydomyces testavorans Genome Sequence.</title>
        <authorList>
            <person name="Hoyer L."/>
        </authorList>
    </citation>
    <scope>NUCLEOTIDE SEQUENCE</scope>
    <source>
        <strain evidence="4">16-2883</strain>
    </source>
</reference>
<organism evidence="4 5">
    <name type="scientific">Emydomyces testavorans</name>
    <dbReference type="NCBI Taxonomy" id="2070801"/>
    <lineage>
        <taxon>Eukaryota</taxon>
        <taxon>Fungi</taxon>
        <taxon>Dikarya</taxon>
        <taxon>Ascomycota</taxon>
        <taxon>Pezizomycotina</taxon>
        <taxon>Eurotiomycetes</taxon>
        <taxon>Eurotiomycetidae</taxon>
        <taxon>Onygenales</taxon>
        <taxon>Nannizziopsiaceae</taxon>
        <taxon>Emydomyces</taxon>
    </lineage>
</organism>